<protein>
    <submittedName>
        <fullName evidence="2">Uncharacterized protein</fullName>
    </submittedName>
</protein>
<keyword evidence="1" id="KW-0472">Membrane</keyword>
<accession>L8GPG6</accession>
<evidence type="ECO:0000256" key="1">
    <source>
        <dbReference type="SAM" id="Phobius"/>
    </source>
</evidence>
<dbReference type="EMBL" id="KB008036">
    <property type="protein sequence ID" value="ELR15054.1"/>
    <property type="molecule type" value="Genomic_DNA"/>
</dbReference>
<gene>
    <name evidence="2" type="ORF">ACA1_214630</name>
</gene>
<keyword evidence="3" id="KW-1185">Reference proteome</keyword>
<evidence type="ECO:0000313" key="3">
    <source>
        <dbReference type="Proteomes" id="UP000011083"/>
    </source>
</evidence>
<dbReference type="Proteomes" id="UP000011083">
    <property type="component" value="Unassembled WGS sequence"/>
</dbReference>
<dbReference type="InterPro" id="IPR053331">
    <property type="entry name" value="EGF-like_comC"/>
</dbReference>
<dbReference type="VEuPathDB" id="AmoebaDB:ACA1_214630"/>
<keyword evidence="1" id="KW-0812">Transmembrane</keyword>
<name>L8GPG6_ACACF</name>
<evidence type="ECO:0000313" key="2">
    <source>
        <dbReference type="EMBL" id="ELR15054.1"/>
    </source>
</evidence>
<dbReference type="RefSeq" id="XP_004337067.1">
    <property type="nucleotide sequence ID" value="XM_004337019.1"/>
</dbReference>
<reference evidence="2 3" key="1">
    <citation type="journal article" date="2013" name="Genome Biol.">
        <title>Genome of Acanthamoeba castellanii highlights extensive lateral gene transfer and early evolution of tyrosine kinase signaling.</title>
        <authorList>
            <person name="Clarke M."/>
            <person name="Lohan A.J."/>
            <person name="Liu B."/>
            <person name="Lagkouvardos I."/>
            <person name="Roy S."/>
            <person name="Zafar N."/>
            <person name="Bertelli C."/>
            <person name="Schilde C."/>
            <person name="Kianianmomeni A."/>
            <person name="Burglin T.R."/>
            <person name="Frech C."/>
            <person name="Turcotte B."/>
            <person name="Kopec K.O."/>
            <person name="Synnott J.M."/>
            <person name="Choo C."/>
            <person name="Paponov I."/>
            <person name="Finkler A."/>
            <person name="Soon Heng Tan C."/>
            <person name="Hutchins A.P."/>
            <person name="Weinmeier T."/>
            <person name="Rattei T."/>
            <person name="Chu J.S."/>
            <person name="Gimenez G."/>
            <person name="Irimia M."/>
            <person name="Rigden D.J."/>
            <person name="Fitzpatrick D.A."/>
            <person name="Lorenzo-Morales J."/>
            <person name="Bateman A."/>
            <person name="Chiu C.H."/>
            <person name="Tang P."/>
            <person name="Hegemann P."/>
            <person name="Fromm H."/>
            <person name="Raoult D."/>
            <person name="Greub G."/>
            <person name="Miranda-Saavedra D."/>
            <person name="Chen N."/>
            <person name="Nash P."/>
            <person name="Ginger M.L."/>
            <person name="Horn M."/>
            <person name="Schaap P."/>
            <person name="Caler L."/>
            <person name="Loftus B."/>
        </authorList>
    </citation>
    <scope>NUCLEOTIDE SEQUENCE [LARGE SCALE GENOMIC DNA]</scope>
    <source>
        <strain evidence="2 3">Neff</strain>
    </source>
</reference>
<dbReference type="PANTHER" id="PTHR24032">
    <property type="entry name" value="EGF-LIKE DOMAIN-CONTAINING PROTEIN-RELATED-RELATED"/>
    <property type="match status" value="1"/>
</dbReference>
<organism evidence="2 3">
    <name type="scientific">Acanthamoeba castellanii (strain ATCC 30010 / Neff)</name>
    <dbReference type="NCBI Taxonomy" id="1257118"/>
    <lineage>
        <taxon>Eukaryota</taxon>
        <taxon>Amoebozoa</taxon>
        <taxon>Discosea</taxon>
        <taxon>Longamoebia</taxon>
        <taxon>Centramoebida</taxon>
        <taxon>Acanthamoebidae</taxon>
        <taxon>Acanthamoeba</taxon>
    </lineage>
</organism>
<dbReference type="KEGG" id="acan:ACA1_214630"/>
<dbReference type="AlphaFoldDB" id="L8GPG6"/>
<sequence>MNNGVVVVNGVGKWLSIRGVSFSTIGTFQLNNASVEVVAGGTWDQVGDVSLVVPATTPDELVGVTLDNATWVQRGDFDCTFQQWSGVHLKGDHATWHQHGQASFTSTNAGYISRAGMQPILGFRGVMILLTNNELAGITIGALQTALWNQTESVTFNMQGEQLSGRCIEVTAVQNSSVTWLQKGNVTIAATGVGPGSIGGIQFDAFVPFVKLEWVQEGSVTMDVEVVEGQAVGIWLGPQPPGGGAYWNQIGDVSINITTSNAFLTRGIVTEDYLNWVQHGDLSVLLSDTTSQSSSLLAVSYEGGEWLSYGRVGLTTEANTEALSQSHALQYSPLNAAVGGWVNFTRAVQFQGASPNQTVVWCDDPDNLRPILHGLPIGTTVDGNCSTVRFLPEATIEFVTPFVDQYVSWDRPLRVRARATGGPMTGGFRVGFVAHAGGNLTLTSNASSFYFPPGEIQSSVVELYVKERNVAPNTVGSLALAASPYLLRTWSGSIVEFAIRPSTSVFSNATAGIPFLLELDELRPTFSILPADPAPEGKAASFAADLSVEFTFPRLNEVAPDGSVVQSAVLEGKWQAVSSTTNATQEFVLEVVGLFNDTTTKVVATISLFDRPGTALFANITLPLRPELAKLSLAITGWPWVSPDNNLEVAIAVYPPFASATALNTTANMTTFELRGQHGGRVDATIRVLDVAEVISNTTTTMTTIVTTASSINTATSELVLRFPYFGNATLIHDPDFGLFLKGKKGSTGDDQTWVIAVAVAIPVAVAVVVAVVAVAVLVAWVRKRRMSAGRGSINFSSTDDFAPPKNDEL</sequence>
<proteinExistence type="predicted"/>
<feature type="transmembrane region" description="Helical" evidence="1">
    <location>
        <begin position="754"/>
        <end position="782"/>
    </location>
</feature>
<dbReference type="GeneID" id="14915669"/>
<keyword evidence="1" id="KW-1133">Transmembrane helix</keyword>